<dbReference type="InterPro" id="IPR007349">
    <property type="entry name" value="DUF418"/>
</dbReference>
<feature type="transmembrane region" description="Helical" evidence="1">
    <location>
        <begin position="308"/>
        <end position="331"/>
    </location>
</feature>
<dbReference type="AlphaFoldDB" id="A0A1H9M3S1"/>
<feature type="transmembrane region" description="Helical" evidence="1">
    <location>
        <begin position="89"/>
        <end position="119"/>
    </location>
</feature>
<dbReference type="PANTHER" id="PTHR30590:SF2">
    <property type="entry name" value="INNER MEMBRANE PROTEIN"/>
    <property type="match status" value="1"/>
</dbReference>
<keyword evidence="1" id="KW-0472">Membrane</keyword>
<feature type="transmembrane region" description="Helical" evidence="1">
    <location>
        <begin position="194"/>
        <end position="215"/>
    </location>
</feature>
<gene>
    <name evidence="3" type="ORF">SAMN05216522_11363</name>
</gene>
<proteinExistence type="predicted"/>
<dbReference type="OrthoDB" id="9807744at2"/>
<keyword evidence="4" id="KW-1185">Reference proteome</keyword>
<feature type="transmembrane region" description="Helical" evidence="1">
    <location>
        <begin position="55"/>
        <end position="77"/>
    </location>
</feature>
<dbReference type="EMBL" id="FOGC01000013">
    <property type="protein sequence ID" value="SER18115.1"/>
    <property type="molecule type" value="Genomic_DNA"/>
</dbReference>
<evidence type="ECO:0000259" key="2">
    <source>
        <dbReference type="Pfam" id="PF04235"/>
    </source>
</evidence>
<feature type="transmembrane region" description="Helical" evidence="1">
    <location>
        <begin position="265"/>
        <end position="287"/>
    </location>
</feature>
<evidence type="ECO:0000313" key="3">
    <source>
        <dbReference type="EMBL" id="SER18115.1"/>
    </source>
</evidence>
<keyword evidence="1" id="KW-1133">Transmembrane helix</keyword>
<feature type="transmembrane region" description="Helical" evidence="1">
    <location>
        <begin position="12"/>
        <end position="34"/>
    </location>
</feature>
<dbReference type="Pfam" id="PF04235">
    <property type="entry name" value="DUF418"/>
    <property type="match status" value="1"/>
</dbReference>
<organism evidence="3 4">
    <name type="scientific">Rosenbergiella nectarea</name>
    <dbReference type="NCBI Taxonomy" id="988801"/>
    <lineage>
        <taxon>Bacteria</taxon>
        <taxon>Pseudomonadati</taxon>
        <taxon>Pseudomonadota</taxon>
        <taxon>Gammaproteobacteria</taxon>
        <taxon>Enterobacterales</taxon>
        <taxon>Erwiniaceae</taxon>
        <taxon>Rosenbergiella</taxon>
    </lineage>
</organism>
<feature type="transmembrane region" description="Helical" evidence="1">
    <location>
        <begin position="337"/>
        <end position="356"/>
    </location>
</feature>
<dbReference type="STRING" id="988801.SAMN05216522_11363"/>
<feature type="domain" description="DUF418" evidence="2">
    <location>
        <begin position="216"/>
        <end position="374"/>
    </location>
</feature>
<keyword evidence="1" id="KW-0812">Transmembrane</keyword>
<dbReference type="NCBIfam" id="NF008093">
    <property type="entry name" value="PRK10835.1"/>
    <property type="match status" value="1"/>
</dbReference>
<dbReference type="PANTHER" id="PTHR30590">
    <property type="entry name" value="INNER MEMBRANE PROTEIN"/>
    <property type="match status" value="1"/>
</dbReference>
<reference evidence="4" key="1">
    <citation type="submission" date="2016-10" db="EMBL/GenBank/DDBJ databases">
        <authorList>
            <person name="Varghese N."/>
            <person name="Submissions S."/>
        </authorList>
    </citation>
    <scope>NUCLEOTIDE SEQUENCE [LARGE SCALE GENOMIC DNA]</scope>
    <source>
        <strain evidence="4">8N4</strain>
    </source>
</reference>
<dbReference type="InterPro" id="IPR052529">
    <property type="entry name" value="Bact_Transport_Assoc"/>
</dbReference>
<protein>
    <recommendedName>
        <fullName evidence="2">DUF418 domain-containing protein</fullName>
    </recommendedName>
</protein>
<accession>A0A1H9M3S1</accession>
<dbReference type="Proteomes" id="UP000242515">
    <property type="component" value="Unassembled WGS sequence"/>
</dbReference>
<feature type="transmembrane region" description="Helical" evidence="1">
    <location>
        <begin position="131"/>
        <end position="152"/>
    </location>
</feature>
<evidence type="ECO:0000256" key="1">
    <source>
        <dbReference type="SAM" id="Phobius"/>
    </source>
</evidence>
<name>A0A1H9M3S1_9GAMM</name>
<evidence type="ECO:0000313" key="4">
    <source>
        <dbReference type="Proteomes" id="UP000242515"/>
    </source>
</evidence>
<feature type="transmembrane region" description="Helical" evidence="1">
    <location>
        <begin position="236"/>
        <end position="253"/>
    </location>
</feature>
<sequence length="378" mass="42823">MPRYPQLDCLRGIAILGILLLNIVSFALPSAAYLNPAWQGPPSRTDTLLWAVLELFAEMKFLSLLGLLFGAGLIFQLPRGLSWMTHRLLWLVMFGVLHGILLWQGDILLSWGLVGLAVYRIIAHSDQSENLLRTGAIFYLFGVVLLAGYALISGHNPGSDWLPQPADIAAERTVAINGGWLAIHDRLEQFDGRLLALVTQYGWELAGLMLMGAALTRQGWLLGQRPVSHYRRCYRYLLLIGFAMTGASAYLQYATGWTFRWSGFWLQIPLELGSPFLALGYVALFHAHWQRLSGWRLTSLFIQVGRMALSNYLLQTLVCTTLFSVLGYFMALTRGQLLAVVPLVWMLNLAFSYYWLRYFRQGPLEWCWRQLTRWTSGA</sequence>